<sequence>MPSRTPSHPGSSGGEAGRTRGHCVSIEDQSFEKRHQPKRHAVAWRKYRLLPCQVSSNSTAAGKSISVSDKSFEQRSRVTVELRTRRQFMTFFMWRLHQCSCKL</sequence>
<keyword evidence="3" id="KW-1185">Reference proteome</keyword>
<evidence type="ECO:0000256" key="1">
    <source>
        <dbReference type="SAM" id="MobiDB-lite"/>
    </source>
</evidence>
<evidence type="ECO:0000313" key="2">
    <source>
        <dbReference type="EMBL" id="MPC52389.1"/>
    </source>
</evidence>
<protein>
    <submittedName>
        <fullName evidence="2">Uncharacterized protein</fullName>
    </submittedName>
</protein>
<name>A0A5B7G4A7_PORTR</name>
<gene>
    <name evidence="2" type="ORF">E2C01_046257</name>
</gene>
<dbReference type="AlphaFoldDB" id="A0A5B7G4A7"/>
<reference evidence="2 3" key="1">
    <citation type="submission" date="2019-05" db="EMBL/GenBank/DDBJ databases">
        <title>Another draft genome of Portunus trituberculatus and its Hox gene families provides insights of decapod evolution.</title>
        <authorList>
            <person name="Jeong J.-H."/>
            <person name="Song I."/>
            <person name="Kim S."/>
            <person name="Choi T."/>
            <person name="Kim D."/>
            <person name="Ryu S."/>
            <person name="Kim W."/>
        </authorList>
    </citation>
    <scope>NUCLEOTIDE SEQUENCE [LARGE SCALE GENOMIC DNA]</scope>
    <source>
        <tissue evidence="2">Muscle</tissue>
    </source>
</reference>
<organism evidence="2 3">
    <name type="scientific">Portunus trituberculatus</name>
    <name type="common">Swimming crab</name>
    <name type="synonym">Neptunus trituberculatus</name>
    <dbReference type="NCBI Taxonomy" id="210409"/>
    <lineage>
        <taxon>Eukaryota</taxon>
        <taxon>Metazoa</taxon>
        <taxon>Ecdysozoa</taxon>
        <taxon>Arthropoda</taxon>
        <taxon>Crustacea</taxon>
        <taxon>Multicrustacea</taxon>
        <taxon>Malacostraca</taxon>
        <taxon>Eumalacostraca</taxon>
        <taxon>Eucarida</taxon>
        <taxon>Decapoda</taxon>
        <taxon>Pleocyemata</taxon>
        <taxon>Brachyura</taxon>
        <taxon>Eubrachyura</taxon>
        <taxon>Portunoidea</taxon>
        <taxon>Portunidae</taxon>
        <taxon>Portuninae</taxon>
        <taxon>Portunus</taxon>
    </lineage>
</organism>
<dbReference type="EMBL" id="VSRR010010845">
    <property type="protein sequence ID" value="MPC52389.1"/>
    <property type="molecule type" value="Genomic_DNA"/>
</dbReference>
<proteinExistence type="predicted"/>
<accession>A0A5B7G4A7</accession>
<dbReference type="Proteomes" id="UP000324222">
    <property type="component" value="Unassembled WGS sequence"/>
</dbReference>
<feature type="region of interest" description="Disordered" evidence="1">
    <location>
        <begin position="1"/>
        <end position="21"/>
    </location>
</feature>
<feature type="compositionally biased region" description="Polar residues" evidence="1">
    <location>
        <begin position="1"/>
        <end position="10"/>
    </location>
</feature>
<evidence type="ECO:0000313" key="3">
    <source>
        <dbReference type="Proteomes" id="UP000324222"/>
    </source>
</evidence>
<comment type="caution">
    <text evidence="2">The sequence shown here is derived from an EMBL/GenBank/DDBJ whole genome shotgun (WGS) entry which is preliminary data.</text>
</comment>